<gene>
    <name evidence="1" type="ORF">BU25DRAFT_313777</name>
</gene>
<proteinExistence type="predicted"/>
<dbReference type="Proteomes" id="UP000799754">
    <property type="component" value="Unassembled WGS sequence"/>
</dbReference>
<name>A0ACB6RZA7_9PLEO</name>
<evidence type="ECO:0000313" key="2">
    <source>
        <dbReference type="Proteomes" id="UP000799754"/>
    </source>
</evidence>
<protein>
    <submittedName>
        <fullName evidence="1">Uncharacterized protein</fullName>
    </submittedName>
</protein>
<evidence type="ECO:0000313" key="1">
    <source>
        <dbReference type="EMBL" id="KAF2627058.1"/>
    </source>
</evidence>
<feature type="non-terminal residue" evidence="1">
    <location>
        <position position="1"/>
    </location>
</feature>
<keyword evidence="2" id="KW-1185">Reference proteome</keyword>
<comment type="caution">
    <text evidence="1">The sequence shown here is derived from an EMBL/GenBank/DDBJ whole genome shotgun (WGS) entry which is preliminary data.</text>
</comment>
<reference evidence="1" key="1">
    <citation type="journal article" date="2020" name="Stud. Mycol.">
        <title>101 Dothideomycetes genomes: a test case for predicting lifestyles and emergence of pathogens.</title>
        <authorList>
            <person name="Haridas S."/>
            <person name="Albert R."/>
            <person name="Binder M."/>
            <person name="Bloem J."/>
            <person name="Labutti K."/>
            <person name="Salamov A."/>
            <person name="Andreopoulos B."/>
            <person name="Baker S."/>
            <person name="Barry K."/>
            <person name="Bills G."/>
            <person name="Bluhm B."/>
            <person name="Cannon C."/>
            <person name="Castanera R."/>
            <person name="Culley D."/>
            <person name="Daum C."/>
            <person name="Ezra D."/>
            <person name="Gonzalez J."/>
            <person name="Henrissat B."/>
            <person name="Kuo A."/>
            <person name="Liang C."/>
            <person name="Lipzen A."/>
            <person name="Lutzoni F."/>
            <person name="Magnuson J."/>
            <person name="Mondo S."/>
            <person name="Nolan M."/>
            <person name="Ohm R."/>
            <person name="Pangilinan J."/>
            <person name="Park H.-J."/>
            <person name="Ramirez L."/>
            <person name="Alfaro M."/>
            <person name="Sun H."/>
            <person name="Tritt A."/>
            <person name="Yoshinaga Y."/>
            <person name="Zwiers L.-H."/>
            <person name="Turgeon B."/>
            <person name="Goodwin S."/>
            <person name="Spatafora J."/>
            <person name="Crous P."/>
            <person name="Grigoriev I."/>
        </authorList>
    </citation>
    <scope>NUCLEOTIDE SEQUENCE</scope>
    <source>
        <strain evidence="1">CBS 525.71</strain>
    </source>
</reference>
<sequence>KGLLDWLSKKPTVYLEELCEFLYDEYNAICTERAMYATLERPGWSRKVASKHAKARSEAL</sequence>
<feature type="non-terminal residue" evidence="1">
    <location>
        <position position="60"/>
    </location>
</feature>
<dbReference type="EMBL" id="MU006718">
    <property type="protein sequence ID" value="KAF2627058.1"/>
    <property type="molecule type" value="Genomic_DNA"/>
</dbReference>
<organism evidence="1 2">
    <name type="scientific">Macroventuria anomochaeta</name>
    <dbReference type="NCBI Taxonomy" id="301207"/>
    <lineage>
        <taxon>Eukaryota</taxon>
        <taxon>Fungi</taxon>
        <taxon>Dikarya</taxon>
        <taxon>Ascomycota</taxon>
        <taxon>Pezizomycotina</taxon>
        <taxon>Dothideomycetes</taxon>
        <taxon>Pleosporomycetidae</taxon>
        <taxon>Pleosporales</taxon>
        <taxon>Pleosporineae</taxon>
        <taxon>Didymellaceae</taxon>
        <taxon>Macroventuria</taxon>
    </lineage>
</organism>
<accession>A0ACB6RZA7</accession>